<keyword evidence="2" id="KW-1185">Reference proteome</keyword>
<dbReference type="EMBL" id="JAENHL010000008">
    <property type="protein sequence ID" value="MBK1871356.1"/>
    <property type="molecule type" value="Genomic_DNA"/>
</dbReference>
<evidence type="ECO:0000313" key="2">
    <source>
        <dbReference type="Proteomes" id="UP000616151"/>
    </source>
</evidence>
<organism evidence="1 2">
    <name type="scientific">Taklimakanibacter albus</name>
    <dbReference type="NCBI Taxonomy" id="2800327"/>
    <lineage>
        <taxon>Bacteria</taxon>
        <taxon>Pseudomonadati</taxon>
        <taxon>Pseudomonadota</taxon>
        <taxon>Alphaproteobacteria</taxon>
        <taxon>Hyphomicrobiales</taxon>
        <taxon>Aestuariivirgaceae</taxon>
        <taxon>Taklimakanibacter</taxon>
    </lineage>
</organism>
<comment type="caution">
    <text evidence="1">The sequence shown here is derived from an EMBL/GenBank/DDBJ whole genome shotgun (WGS) entry which is preliminary data.</text>
</comment>
<proteinExistence type="predicted"/>
<accession>A0ACC5RFS0</accession>
<name>A0ACC5RFS0_9HYPH</name>
<reference evidence="1" key="1">
    <citation type="submission" date="2021-01" db="EMBL/GenBank/DDBJ databases">
        <authorList>
            <person name="Sun Q."/>
        </authorList>
    </citation>
    <scope>NUCLEOTIDE SEQUENCE</scope>
    <source>
        <strain evidence="1">YIM B02566</strain>
    </source>
</reference>
<protein>
    <submittedName>
        <fullName evidence="1">LysR family transcriptional regulator</fullName>
    </submittedName>
</protein>
<sequence>MNFAQLRAFNAVATHRTFSTAAQALGVTQSAITQNIKSLEESVGTHLFTRTAAGVELTASAYDLLPRVREIVLALEDLDARMGKTRDLRSGHLSVGLCAPYVAMPIFEKFASAYPGVTFSVRLDNSSNLLDLVAQYDVDVAVVTLLEPKAGFACEKLFDQEVRILVHRNHPFWKRGHVTLAQLRGEPFILREAGSMTRQIFERALAKRDIEIATRLMLGSREAVKEAVGAGLGLGIVLNREIGHDPRLRGLRVKDADLSAGEYLVTLAKNRDRGVIREFFALAAAYAAKDAG</sequence>
<gene>
    <name evidence="1" type="ORF">JHL16_33625</name>
</gene>
<evidence type="ECO:0000313" key="1">
    <source>
        <dbReference type="EMBL" id="MBK1871356.1"/>
    </source>
</evidence>
<dbReference type="Proteomes" id="UP000616151">
    <property type="component" value="Unassembled WGS sequence"/>
</dbReference>